<reference evidence="1 2" key="1">
    <citation type="submission" date="2017-09" db="EMBL/GenBank/DDBJ databases">
        <title>Depth-based differentiation of microbial function through sediment-hosted aquifers and enrichment of novel symbionts in the deep terrestrial subsurface.</title>
        <authorList>
            <person name="Probst A.J."/>
            <person name="Ladd B."/>
            <person name="Jarett J.K."/>
            <person name="Geller-Mcgrath D.E."/>
            <person name="Sieber C.M."/>
            <person name="Emerson J.B."/>
            <person name="Anantharaman K."/>
            <person name="Thomas B.C."/>
            <person name="Malmstrom R."/>
            <person name="Stieglmeier M."/>
            <person name="Klingl A."/>
            <person name="Woyke T."/>
            <person name="Ryan C.M."/>
            <person name="Banfield J.F."/>
        </authorList>
    </citation>
    <scope>NUCLEOTIDE SEQUENCE [LARGE SCALE GENOMIC DNA]</scope>
    <source>
        <strain evidence="1">CG11_big_fil_rev_8_21_14_0_20_37_11</strain>
    </source>
</reference>
<dbReference type="PANTHER" id="PTHR47618">
    <property type="entry name" value="BIFUNCTIONAL OLIGORIBONUCLEASE AND PAP PHOSPHATASE NRNA"/>
    <property type="match status" value="1"/>
</dbReference>
<name>A0A2H0NG98_9BACT</name>
<accession>A0A2H0NG98</accession>
<evidence type="ECO:0000313" key="1">
    <source>
        <dbReference type="EMBL" id="PIR07928.1"/>
    </source>
</evidence>
<dbReference type="Proteomes" id="UP000230707">
    <property type="component" value="Unassembled WGS sequence"/>
</dbReference>
<dbReference type="Gene3D" id="3.90.1640.10">
    <property type="entry name" value="inorganic pyrophosphatase (n-terminal core)"/>
    <property type="match status" value="1"/>
</dbReference>
<dbReference type="AlphaFoldDB" id="A0A2H0NG98"/>
<comment type="caution">
    <text evidence="1">The sequence shown here is derived from an EMBL/GenBank/DDBJ whole genome shotgun (WGS) entry which is preliminary data.</text>
</comment>
<evidence type="ECO:0000313" key="2">
    <source>
        <dbReference type="Proteomes" id="UP000230707"/>
    </source>
</evidence>
<evidence type="ECO:0008006" key="3">
    <source>
        <dbReference type="Google" id="ProtNLM"/>
    </source>
</evidence>
<dbReference type="EMBL" id="PCWS01000130">
    <property type="protein sequence ID" value="PIR07928.1"/>
    <property type="molecule type" value="Genomic_DNA"/>
</dbReference>
<dbReference type="SUPFAM" id="SSF64182">
    <property type="entry name" value="DHH phosphoesterases"/>
    <property type="match status" value="1"/>
</dbReference>
<sequence length="267" mass="30089">MDPNKSKPLKTAKTSWQESVQQVNTLLVPVKEAVVIFRQNPEYDIVAGALALMLSLKKIGRRCQVVSPTPIDPQKIIPPQEQKDIPETFMSNLGQIANFLPKKQLVMTIDFTEGTFSQGDMEKSANGLILTLAPEENQAPIEPLNINSQIIESKPDVIFTIGMENLFNLGDFYRNNQSFFTNTSIINIDNHTNNMNYGKANLIDAKASSVCEMITLMLYDLRFTLDEEISKILYSGMKIKTNNFTPRQFSANMLEAASISLRYQQTR</sequence>
<organism evidence="1 2">
    <name type="scientific">Candidatus Gottesmanbacteria bacterium CG11_big_fil_rev_8_21_14_0_20_37_11</name>
    <dbReference type="NCBI Taxonomy" id="1974575"/>
    <lineage>
        <taxon>Bacteria</taxon>
        <taxon>Candidatus Gottesmaniibacteriota</taxon>
    </lineage>
</organism>
<protein>
    <recommendedName>
        <fullName evidence="3">DDH domain-containing protein</fullName>
    </recommendedName>
</protein>
<gene>
    <name evidence="1" type="ORF">COV53_05720</name>
</gene>
<dbReference type="InterPro" id="IPR051319">
    <property type="entry name" value="Oligoribo/pAp-PDE_c-di-AMP_PDE"/>
</dbReference>
<dbReference type="PANTHER" id="PTHR47618:SF1">
    <property type="entry name" value="BIFUNCTIONAL OLIGORIBONUCLEASE AND PAP PHOSPHATASE NRNA"/>
    <property type="match status" value="1"/>
</dbReference>
<proteinExistence type="predicted"/>
<dbReference type="InterPro" id="IPR038763">
    <property type="entry name" value="DHH_sf"/>
</dbReference>